<keyword evidence="4 7" id="KW-1133">Transmembrane helix</keyword>
<organism evidence="9 10">
    <name type="scientific">Pseudallescheria apiosperma</name>
    <name type="common">Scedosporium apiospermum</name>
    <dbReference type="NCBI Taxonomy" id="563466"/>
    <lineage>
        <taxon>Eukaryota</taxon>
        <taxon>Fungi</taxon>
        <taxon>Dikarya</taxon>
        <taxon>Ascomycota</taxon>
        <taxon>Pezizomycotina</taxon>
        <taxon>Sordariomycetes</taxon>
        <taxon>Hypocreomycetidae</taxon>
        <taxon>Microascales</taxon>
        <taxon>Microascaceae</taxon>
        <taxon>Scedosporium</taxon>
    </lineage>
</organism>
<evidence type="ECO:0000256" key="5">
    <source>
        <dbReference type="ARBA" id="ARBA00023136"/>
    </source>
</evidence>
<dbReference type="Pfam" id="PF04884">
    <property type="entry name" value="UVB_sens_prot"/>
    <property type="match status" value="1"/>
</dbReference>
<evidence type="ECO:0000256" key="6">
    <source>
        <dbReference type="SAM" id="MobiDB-lite"/>
    </source>
</evidence>
<gene>
    <name evidence="9" type="ORF">SAPIO_CDS2795</name>
</gene>
<dbReference type="InterPro" id="IPR006968">
    <property type="entry name" value="RUS_fam"/>
</dbReference>
<dbReference type="GeneID" id="27721867"/>
<evidence type="ECO:0000256" key="7">
    <source>
        <dbReference type="SAM" id="Phobius"/>
    </source>
</evidence>
<keyword evidence="5 7" id="KW-0472">Membrane</keyword>
<keyword evidence="3 7" id="KW-0812">Transmembrane</keyword>
<reference evidence="9 10" key="1">
    <citation type="journal article" date="2014" name="Genome Announc.">
        <title>Draft genome sequence of the pathogenic fungus Scedosporium apiospermum.</title>
        <authorList>
            <person name="Vandeputte P."/>
            <person name="Ghamrawi S."/>
            <person name="Rechenmann M."/>
            <person name="Iltis A."/>
            <person name="Giraud S."/>
            <person name="Fleury M."/>
            <person name="Thornton C."/>
            <person name="Delhaes L."/>
            <person name="Meyer W."/>
            <person name="Papon N."/>
            <person name="Bouchara J.P."/>
        </authorList>
    </citation>
    <scope>NUCLEOTIDE SEQUENCE [LARGE SCALE GENOMIC DNA]</scope>
    <source>
        <strain evidence="9 10">IHEM 14462</strain>
    </source>
</reference>
<comment type="similarity">
    <text evidence="2">Belongs to the RUS1 family.</text>
</comment>
<comment type="caution">
    <text evidence="9">The sequence shown here is derived from an EMBL/GenBank/DDBJ whole genome shotgun (WGS) entry which is preliminary data.</text>
</comment>
<dbReference type="VEuPathDB" id="FungiDB:SAPIO_CDS2795"/>
<protein>
    <recommendedName>
        <fullName evidence="8">Protein root UVB sensitive/RUS domain-containing protein</fullName>
    </recommendedName>
</protein>
<sequence>MARKKRSKAKKANNAVVPEVQGNVQPITRLGDPGNHEEPVKEIQDMRPIDEPVKDLEATADDTTPALNEPESELRALARDTLGLRDAESDAEISANAKSLDIMELDRAGILQREWVDANTDVLKVETPAPPSNMVRKSIRPWIEWCQQTLREGLLPVGYPYSVSEDYLAYQTYDSLQAFFSTITSMLSDRALLEGLGVGDANTSTTYALLLNVFKDCVSRLATIGFAQQYGLIIEPECKRYRFMADLLNDGAFFLNLGSPLLGPIGKPILLAVAEGLRAMCGVAGNASKAALSSHFALQDNLAELNAKEASQETAVGLVGLIAGTLVVKLVQDRTAVFFLMVALVLGHLYVNYLGVRAVTLRTLNRQRATIIFSHWMRHSSVLSPAEVSERENILTWSPIISNFTGRKKAIVLFAKNYYEFKDGGHPDIWFLQRPTFLITVRYIEKSGLFRVKIMLTYRAEPIDAVKAWFLAMEMIWDLPADGKLMDYEGWELAVPNVDPDVETDVDTDDGAESEYSNHILNFNHPLLFKKLEAAGWDLGTSSMETGNPVRIKITRRKGNETKKDQ</sequence>
<dbReference type="KEGG" id="sapo:SAPIO_CDS2795"/>
<evidence type="ECO:0000256" key="4">
    <source>
        <dbReference type="ARBA" id="ARBA00022989"/>
    </source>
</evidence>
<dbReference type="PANTHER" id="PTHR12770">
    <property type="entry name" value="RUS1 FAMILY PROTEIN C16ORF58"/>
    <property type="match status" value="1"/>
</dbReference>
<dbReference type="AlphaFoldDB" id="A0A084GBJ8"/>
<feature type="region of interest" description="Disordered" evidence="6">
    <location>
        <begin position="1"/>
        <end position="49"/>
    </location>
</feature>
<feature type="compositionally biased region" description="Basic and acidic residues" evidence="6">
    <location>
        <begin position="34"/>
        <end position="49"/>
    </location>
</feature>
<evidence type="ECO:0000313" key="9">
    <source>
        <dbReference type="EMBL" id="KEZ44710.1"/>
    </source>
</evidence>
<dbReference type="Proteomes" id="UP000028545">
    <property type="component" value="Unassembled WGS sequence"/>
</dbReference>
<evidence type="ECO:0000256" key="2">
    <source>
        <dbReference type="ARBA" id="ARBA00007558"/>
    </source>
</evidence>
<comment type="subcellular location">
    <subcellularLocation>
        <location evidence="1">Membrane</location>
    </subcellularLocation>
</comment>
<evidence type="ECO:0000259" key="8">
    <source>
        <dbReference type="Pfam" id="PF04884"/>
    </source>
</evidence>
<dbReference type="HOGENOM" id="CLU_015325_5_1_1"/>
<evidence type="ECO:0000313" key="10">
    <source>
        <dbReference type="Proteomes" id="UP000028545"/>
    </source>
</evidence>
<evidence type="ECO:0000256" key="1">
    <source>
        <dbReference type="ARBA" id="ARBA00004370"/>
    </source>
</evidence>
<dbReference type="PANTHER" id="PTHR12770:SF31">
    <property type="entry name" value="RUS FAMILY MEMBER 1"/>
    <property type="match status" value="1"/>
</dbReference>
<evidence type="ECO:0000256" key="3">
    <source>
        <dbReference type="ARBA" id="ARBA00022692"/>
    </source>
</evidence>
<feature type="domain" description="Protein root UVB sensitive/RUS" evidence="8">
    <location>
        <begin position="145"/>
        <end position="379"/>
    </location>
</feature>
<feature type="compositionally biased region" description="Basic residues" evidence="6">
    <location>
        <begin position="1"/>
        <end position="11"/>
    </location>
</feature>
<dbReference type="EMBL" id="JOWA01000087">
    <property type="protein sequence ID" value="KEZ44710.1"/>
    <property type="molecule type" value="Genomic_DNA"/>
</dbReference>
<keyword evidence="10" id="KW-1185">Reference proteome</keyword>
<accession>A0A084GBJ8</accession>
<dbReference type="OrthoDB" id="364779at2759"/>
<proteinExistence type="inferred from homology"/>
<dbReference type="GO" id="GO:0016020">
    <property type="term" value="C:membrane"/>
    <property type="evidence" value="ECO:0007669"/>
    <property type="project" value="UniProtKB-SubCell"/>
</dbReference>
<dbReference type="RefSeq" id="XP_016644509.1">
    <property type="nucleotide sequence ID" value="XM_016785727.1"/>
</dbReference>
<name>A0A084GBJ8_PSEDA</name>
<dbReference type="InterPro" id="IPR054549">
    <property type="entry name" value="UVB_sens_RUS_dom"/>
</dbReference>
<feature type="transmembrane region" description="Helical" evidence="7">
    <location>
        <begin position="337"/>
        <end position="356"/>
    </location>
</feature>